<name>A0ABV1UXW0_9ACTN</name>
<dbReference type="PANTHER" id="PTHR21496">
    <property type="entry name" value="FERREDOXIN-RELATED"/>
    <property type="match status" value="1"/>
</dbReference>
<dbReference type="PANTHER" id="PTHR21496:SF23">
    <property type="entry name" value="3-PHENYLPROPIONATE_CINNAMIC ACID DIOXYGENASE FERREDOXIN SUBUNIT"/>
    <property type="match status" value="1"/>
</dbReference>
<reference evidence="6 7" key="1">
    <citation type="submission" date="2024-06" db="EMBL/GenBank/DDBJ databases">
        <title>The Natural Products Discovery Center: Release of the First 8490 Sequenced Strains for Exploring Actinobacteria Biosynthetic Diversity.</title>
        <authorList>
            <person name="Kalkreuter E."/>
            <person name="Kautsar S.A."/>
            <person name="Yang D."/>
            <person name="Bader C.D."/>
            <person name="Teijaro C.N."/>
            <person name="Fluegel L."/>
            <person name="Davis C.M."/>
            <person name="Simpson J.R."/>
            <person name="Lauterbach L."/>
            <person name="Steele A.D."/>
            <person name="Gui C."/>
            <person name="Meng S."/>
            <person name="Li G."/>
            <person name="Viehrig K."/>
            <person name="Ye F."/>
            <person name="Su P."/>
            <person name="Kiefer A.F."/>
            <person name="Nichols A."/>
            <person name="Cepeda A.J."/>
            <person name="Yan W."/>
            <person name="Fan B."/>
            <person name="Jiang Y."/>
            <person name="Adhikari A."/>
            <person name="Zheng C.-J."/>
            <person name="Schuster L."/>
            <person name="Cowan T.M."/>
            <person name="Smanski M.J."/>
            <person name="Chevrette M.G."/>
            <person name="De Carvalho L.P.S."/>
            <person name="Shen B."/>
        </authorList>
    </citation>
    <scope>NUCLEOTIDE SEQUENCE [LARGE SCALE GENOMIC DNA]</scope>
    <source>
        <strain evidence="6 7">NPDC000837</strain>
    </source>
</reference>
<comment type="caution">
    <text evidence="6">The sequence shown here is derived from an EMBL/GenBank/DDBJ whole genome shotgun (WGS) entry which is preliminary data.</text>
</comment>
<dbReference type="InterPro" id="IPR017941">
    <property type="entry name" value="Rieske_2Fe-2S"/>
</dbReference>
<accession>A0ABV1UXW0</accession>
<dbReference type="RefSeq" id="WP_199834025.1">
    <property type="nucleotide sequence ID" value="NZ_JBEPBX010000017.1"/>
</dbReference>
<sequence>MDIKEELRVAKLADVPSGELLSVDYHGVPVLLANVGGTVYAVRDECSHEEAPLSEGELEDDTSVTCPWHFSRFCLRTGAALDAPAEDPIDTYTVRVEDGEILLSGSGGAAR</sequence>
<evidence type="ECO:0000256" key="4">
    <source>
        <dbReference type="ARBA" id="ARBA00023014"/>
    </source>
</evidence>
<dbReference type="Gene3D" id="2.102.10.10">
    <property type="entry name" value="Rieske [2Fe-2S] iron-sulphur domain"/>
    <property type="match status" value="1"/>
</dbReference>
<keyword evidence="7" id="KW-1185">Reference proteome</keyword>
<gene>
    <name evidence="6" type="ORF">ABT276_20175</name>
</gene>
<dbReference type="PROSITE" id="PS51296">
    <property type="entry name" value="RIESKE"/>
    <property type="match status" value="1"/>
</dbReference>
<dbReference type="Pfam" id="PF00355">
    <property type="entry name" value="Rieske"/>
    <property type="match status" value="1"/>
</dbReference>
<dbReference type="InterPro" id="IPR036922">
    <property type="entry name" value="Rieske_2Fe-2S_sf"/>
</dbReference>
<keyword evidence="2" id="KW-0479">Metal-binding</keyword>
<evidence type="ECO:0000313" key="7">
    <source>
        <dbReference type="Proteomes" id="UP001445472"/>
    </source>
</evidence>
<organism evidence="6 7">
    <name type="scientific">Streptomyces xantholiticus</name>
    <dbReference type="NCBI Taxonomy" id="68285"/>
    <lineage>
        <taxon>Bacteria</taxon>
        <taxon>Bacillati</taxon>
        <taxon>Actinomycetota</taxon>
        <taxon>Actinomycetes</taxon>
        <taxon>Kitasatosporales</taxon>
        <taxon>Streptomycetaceae</taxon>
        <taxon>Streptomyces</taxon>
    </lineage>
</organism>
<keyword evidence="3" id="KW-0408">Iron</keyword>
<protein>
    <submittedName>
        <fullName evidence="6">Non-heme iron oxygenase ferredoxin subunit</fullName>
    </submittedName>
</protein>
<dbReference type="EMBL" id="JBEPBX010000017">
    <property type="protein sequence ID" value="MER6615634.1"/>
    <property type="molecule type" value="Genomic_DNA"/>
</dbReference>
<dbReference type="Proteomes" id="UP001445472">
    <property type="component" value="Unassembled WGS sequence"/>
</dbReference>
<evidence type="ECO:0000313" key="6">
    <source>
        <dbReference type="EMBL" id="MER6615634.1"/>
    </source>
</evidence>
<keyword evidence="4" id="KW-0411">Iron-sulfur</keyword>
<keyword evidence="1" id="KW-0001">2Fe-2S</keyword>
<feature type="domain" description="Rieske" evidence="5">
    <location>
        <begin position="7"/>
        <end position="103"/>
    </location>
</feature>
<dbReference type="CDD" id="cd03528">
    <property type="entry name" value="Rieske_RO_ferredoxin"/>
    <property type="match status" value="1"/>
</dbReference>
<evidence type="ECO:0000256" key="3">
    <source>
        <dbReference type="ARBA" id="ARBA00023004"/>
    </source>
</evidence>
<evidence type="ECO:0000259" key="5">
    <source>
        <dbReference type="PROSITE" id="PS51296"/>
    </source>
</evidence>
<evidence type="ECO:0000256" key="1">
    <source>
        <dbReference type="ARBA" id="ARBA00022714"/>
    </source>
</evidence>
<proteinExistence type="predicted"/>
<dbReference type="SUPFAM" id="SSF50022">
    <property type="entry name" value="ISP domain"/>
    <property type="match status" value="1"/>
</dbReference>
<evidence type="ECO:0000256" key="2">
    <source>
        <dbReference type="ARBA" id="ARBA00022723"/>
    </source>
</evidence>